<dbReference type="Proteomes" id="UP000887566">
    <property type="component" value="Unplaced"/>
</dbReference>
<dbReference type="Pfam" id="PF01300">
    <property type="entry name" value="Sua5_yciO_yrdC"/>
    <property type="match status" value="1"/>
</dbReference>
<keyword evidence="8" id="KW-0963">Cytoplasm</keyword>
<proteinExistence type="inferred from homology"/>
<evidence type="ECO:0000256" key="6">
    <source>
        <dbReference type="ARBA" id="ARBA00015492"/>
    </source>
</evidence>
<dbReference type="WBParaSite" id="PSAMB.scaffold2887size20727.g19526.t1">
    <property type="protein sequence ID" value="PSAMB.scaffold2887size20727.g19526.t1"/>
    <property type="gene ID" value="PSAMB.scaffold2887size20727.g19526"/>
</dbReference>
<evidence type="ECO:0000259" key="16">
    <source>
        <dbReference type="PROSITE" id="PS51163"/>
    </source>
</evidence>
<evidence type="ECO:0000313" key="18">
    <source>
        <dbReference type="WBParaSite" id="PSAMB.scaffold2887size20727.g19526.t1"/>
    </source>
</evidence>
<evidence type="ECO:0000313" key="17">
    <source>
        <dbReference type="Proteomes" id="UP000887566"/>
    </source>
</evidence>
<dbReference type="PANTHER" id="PTHR17490">
    <property type="entry name" value="SUA5"/>
    <property type="match status" value="1"/>
</dbReference>
<dbReference type="AlphaFoldDB" id="A0A914W2G1"/>
<evidence type="ECO:0000256" key="2">
    <source>
        <dbReference type="ARBA" id="ARBA00004202"/>
    </source>
</evidence>
<keyword evidence="9" id="KW-0808">Transferase</keyword>
<dbReference type="InterPro" id="IPR006070">
    <property type="entry name" value="Sua5-like_dom"/>
</dbReference>
<comment type="subcellular location">
    <subcellularLocation>
        <location evidence="2">Cell membrane</location>
        <topology evidence="2">Peripheral membrane protein</topology>
    </subcellularLocation>
    <subcellularLocation>
        <location evidence="3">Cytoplasm</location>
    </subcellularLocation>
    <subcellularLocation>
        <location evidence="1">Mitochondrion</location>
    </subcellularLocation>
</comment>
<accession>A0A914W2G1</accession>
<dbReference type="GO" id="GO:0000049">
    <property type="term" value="F:tRNA binding"/>
    <property type="evidence" value="ECO:0007669"/>
    <property type="project" value="TreeGrafter"/>
</dbReference>
<evidence type="ECO:0000256" key="11">
    <source>
        <dbReference type="ARBA" id="ARBA00023128"/>
    </source>
</evidence>
<dbReference type="NCBIfam" id="TIGR00057">
    <property type="entry name" value="L-threonylcarbamoyladenylate synthase"/>
    <property type="match status" value="1"/>
</dbReference>
<keyword evidence="10" id="KW-0809">Transit peptide</keyword>
<comment type="similarity">
    <text evidence="4">Belongs to the SUA5 family.</text>
</comment>
<evidence type="ECO:0000256" key="8">
    <source>
        <dbReference type="ARBA" id="ARBA00022490"/>
    </source>
</evidence>
<keyword evidence="7" id="KW-1003">Cell membrane</keyword>
<evidence type="ECO:0000256" key="3">
    <source>
        <dbReference type="ARBA" id="ARBA00004496"/>
    </source>
</evidence>
<protein>
    <recommendedName>
        <fullName evidence="6">Threonylcarbamoyl-AMP synthase</fullName>
        <ecNumber evidence="5">2.7.7.87</ecNumber>
    </recommendedName>
</protein>
<dbReference type="PROSITE" id="PS51163">
    <property type="entry name" value="YRDC"/>
    <property type="match status" value="1"/>
</dbReference>
<sequence>MAKIIPLSPVGTSAFNAAVVGAADVLKNGGIVAIPTDTVYGFTVTLPQSNKLYNLKQRSLLKPLGLCVADVADIHRYATVTISNAVLHSLLPGPVTLVFTRTQHLPRDLNPDTNLIGIRIPDHDFTRALCRQLGEPIAQTSANLSGVGQSPLSVQEFKALWTKIDMVIDGGRLSDSEVTREGSTVVDLSVAGFYHIVRPGCARAGTEELLINAGLKSL</sequence>
<dbReference type="GO" id="GO:0006450">
    <property type="term" value="P:regulation of translational fidelity"/>
    <property type="evidence" value="ECO:0007669"/>
    <property type="project" value="TreeGrafter"/>
</dbReference>
<comment type="subunit">
    <text evidence="15">Interacts with RSC1A1.</text>
</comment>
<feature type="domain" description="YrdC-like" evidence="16">
    <location>
        <begin position="16"/>
        <end position="202"/>
    </location>
</feature>
<evidence type="ECO:0000256" key="5">
    <source>
        <dbReference type="ARBA" id="ARBA00012584"/>
    </source>
</evidence>
<evidence type="ECO:0000256" key="10">
    <source>
        <dbReference type="ARBA" id="ARBA00022946"/>
    </source>
</evidence>
<dbReference type="InterPro" id="IPR050156">
    <property type="entry name" value="TC-AMP_synthase_SUA5"/>
</dbReference>
<dbReference type="FunFam" id="3.90.870.10:FF:000007">
    <property type="entry name" value="YrdC N6-threonylcarbamoyltransferase domain containing"/>
    <property type="match status" value="1"/>
</dbReference>
<evidence type="ECO:0000256" key="12">
    <source>
        <dbReference type="ARBA" id="ARBA00023136"/>
    </source>
</evidence>
<dbReference type="SUPFAM" id="SSF55821">
    <property type="entry name" value="YrdC/RibB"/>
    <property type="match status" value="1"/>
</dbReference>
<dbReference type="GO" id="GO:0005886">
    <property type="term" value="C:plasma membrane"/>
    <property type="evidence" value="ECO:0007669"/>
    <property type="project" value="UniProtKB-SubCell"/>
</dbReference>
<dbReference type="InterPro" id="IPR017945">
    <property type="entry name" value="DHBP_synth_RibB-like_a/b_dom"/>
</dbReference>
<dbReference type="PANTHER" id="PTHR17490:SF10">
    <property type="entry name" value="THREONYLCARBAMOYL-AMP SYNTHASE"/>
    <property type="match status" value="1"/>
</dbReference>
<dbReference type="GO" id="GO:0061710">
    <property type="term" value="F:L-threonylcarbamoyladenylate synthase"/>
    <property type="evidence" value="ECO:0007669"/>
    <property type="project" value="UniProtKB-EC"/>
</dbReference>
<reference evidence="18" key="1">
    <citation type="submission" date="2022-11" db="UniProtKB">
        <authorList>
            <consortium name="WormBaseParasite"/>
        </authorList>
    </citation>
    <scope>IDENTIFICATION</scope>
</reference>
<comment type="catalytic activity">
    <reaction evidence="13">
        <text>L-threonine + hydrogencarbonate + ATP = L-threonylcarbamoyladenylate + diphosphate + H2O</text>
        <dbReference type="Rhea" id="RHEA:36407"/>
        <dbReference type="ChEBI" id="CHEBI:15377"/>
        <dbReference type="ChEBI" id="CHEBI:17544"/>
        <dbReference type="ChEBI" id="CHEBI:30616"/>
        <dbReference type="ChEBI" id="CHEBI:33019"/>
        <dbReference type="ChEBI" id="CHEBI:57926"/>
        <dbReference type="ChEBI" id="CHEBI:73682"/>
        <dbReference type="EC" id="2.7.7.87"/>
    </reaction>
</comment>
<keyword evidence="11" id="KW-0496">Mitochondrion</keyword>
<keyword evidence="12" id="KW-0472">Membrane</keyword>
<organism evidence="17 18">
    <name type="scientific">Plectus sambesii</name>
    <dbReference type="NCBI Taxonomy" id="2011161"/>
    <lineage>
        <taxon>Eukaryota</taxon>
        <taxon>Metazoa</taxon>
        <taxon>Ecdysozoa</taxon>
        <taxon>Nematoda</taxon>
        <taxon>Chromadorea</taxon>
        <taxon>Plectida</taxon>
        <taxon>Plectina</taxon>
        <taxon>Plectoidea</taxon>
        <taxon>Plectidae</taxon>
        <taxon>Plectus</taxon>
    </lineage>
</organism>
<name>A0A914W2G1_9BILA</name>
<evidence type="ECO:0000256" key="1">
    <source>
        <dbReference type="ARBA" id="ARBA00004173"/>
    </source>
</evidence>
<evidence type="ECO:0000256" key="15">
    <source>
        <dbReference type="ARBA" id="ARBA00063146"/>
    </source>
</evidence>
<comment type="function">
    <text evidence="14">Cytoplasmic and mitochondrial threonylcarbamoyl-AMP synthase required for the formation of a threonylcarbamoyl group on adenosine at position 37 (t(6)A37) in tRNAs that read codons beginning with adenine. Catalyzes the conversion of L-threonine, HCO(3)(-)/CO(2) and ATP to give threonylcarbamoyl-AMP (TC-AMP) as the acyladenylate intermediate, with the release of diphosphate. Participates in t(6)A37 formation in cytoplasmic and mitochondrial tRNAs. May regulate the activity of some transporters.</text>
</comment>
<evidence type="ECO:0000256" key="9">
    <source>
        <dbReference type="ARBA" id="ARBA00022679"/>
    </source>
</evidence>
<dbReference type="GO" id="GO:0005739">
    <property type="term" value="C:mitochondrion"/>
    <property type="evidence" value="ECO:0007669"/>
    <property type="project" value="UniProtKB-SubCell"/>
</dbReference>
<evidence type="ECO:0000256" key="7">
    <source>
        <dbReference type="ARBA" id="ARBA00022475"/>
    </source>
</evidence>
<evidence type="ECO:0000256" key="4">
    <source>
        <dbReference type="ARBA" id="ARBA00007663"/>
    </source>
</evidence>
<keyword evidence="17" id="KW-1185">Reference proteome</keyword>
<dbReference type="Gene3D" id="3.90.870.10">
    <property type="entry name" value="DHBP synthase"/>
    <property type="match status" value="1"/>
</dbReference>
<evidence type="ECO:0000256" key="14">
    <source>
        <dbReference type="ARBA" id="ARBA00058524"/>
    </source>
</evidence>
<evidence type="ECO:0000256" key="13">
    <source>
        <dbReference type="ARBA" id="ARBA00048366"/>
    </source>
</evidence>
<dbReference type="GO" id="GO:0003725">
    <property type="term" value="F:double-stranded RNA binding"/>
    <property type="evidence" value="ECO:0007669"/>
    <property type="project" value="InterPro"/>
</dbReference>
<dbReference type="EC" id="2.7.7.87" evidence="5"/>